<keyword evidence="3" id="KW-1185">Reference proteome</keyword>
<evidence type="ECO:0000313" key="3">
    <source>
        <dbReference type="Proteomes" id="UP001372338"/>
    </source>
</evidence>
<keyword evidence="1" id="KW-0472">Membrane</keyword>
<comment type="caution">
    <text evidence="2">The sequence shown here is derived from an EMBL/GenBank/DDBJ whole genome shotgun (WGS) entry which is preliminary data.</text>
</comment>
<gene>
    <name evidence="2" type="ORF">RIF29_11211</name>
</gene>
<accession>A0AAN9ILW8</accession>
<feature type="transmembrane region" description="Helical" evidence="1">
    <location>
        <begin position="20"/>
        <end position="39"/>
    </location>
</feature>
<organism evidence="2 3">
    <name type="scientific">Crotalaria pallida</name>
    <name type="common">Smooth rattlebox</name>
    <name type="synonym">Crotalaria striata</name>
    <dbReference type="NCBI Taxonomy" id="3830"/>
    <lineage>
        <taxon>Eukaryota</taxon>
        <taxon>Viridiplantae</taxon>
        <taxon>Streptophyta</taxon>
        <taxon>Embryophyta</taxon>
        <taxon>Tracheophyta</taxon>
        <taxon>Spermatophyta</taxon>
        <taxon>Magnoliopsida</taxon>
        <taxon>eudicotyledons</taxon>
        <taxon>Gunneridae</taxon>
        <taxon>Pentapetalae</taxon>
        <taxon>rosids</taxon>
        <taxon>fabids</taxon>
        <taxon>Fabales</taxon>
        <taxon>Fabaceae</taxon>
        <taxon>Papilionoideae</taxon>
        <taxon>50 kb inversion clade</taxon>
        <taxon>genistoids sensu lato</taxon>
        <taxon>core genistoids</taxon>
        <taxon>Crotalarieae</taxon>
        <taxon>Crotalaria</taxon>
    </lineage>
</organism>
<proteinExistence type="predicted"/>
<sequence>MNCLYQQTRIVAVFPGPIFAVNKVSTLFPSLFFFLHPLLERERESRQTTPYTVFQLRRVTSGHSRRLTFLLPHFTPKLPKKNPFVSTLCFHTSLCSSLFHLLYFSPFRKAILLYCSKLSSLIHSTFKSNRYKKKKTKQKKKTQLLLFFLFGSGKKKSLL</sequence>
<evidence type="ECO:0008006" key="4">
    <source>
        <dbReference type="Google" id="ProtNLM"/>
    </source>
</evidence>
<keyword evidence="1" id="KW-1133">Transmembrane helix</keyword>
<evidence type="ECO:0000313" key="2">
    <source>
        <dbReference type="EMBL" id="KAK7282442.1"/>
    </source>
</evidence>
<protein>
    <recommendedName>
        <fullName evidence="4">Transmembrane protein</fullName>
    </recommendedName>
</protein>
<keyword evidence="1" id="KW-0812">Transmembrane</keyword>
<dbReference type="Proteomes" id="UP001372338">
    <property type="component" value="Unassembled WGS sequence"/>
</dbReference>
<evidence type="ECO:0000256" key="1">
    <source>
        <dbReference type="SAM" id="Phobius"/>
    </source>
</evidence>
<dbReference type="EMBL" id="JAYWIO010000002">
    <property type="protein sequence ID" value="KAK7282442.1"/>
    <property type="molecule type" value="Genomic_DNA"/>
</dbReference>
<name>A0AAN9ILW8_CROPI</name>
<dbReference type="AlphaFoldDB" id="A0AAN9ILW8"/>
<reference evidence="2 3" key="1">
    <citation type="submission" date="2024-01" db="EMBL/GenBank/DDBJ databases">
        <title>The genomes of 5 underutilized Papilionoideae crops provide insights into root nodulation and disease resistanc.</title>
        <authorList>
            <person name="Yuan L."/>
        </authorList>
    </citation>
    <scope>NUCLEOTIDE SEQUENCE [LARGE SCALE GENOMIC DNA]</scope>
    <source>
        <strain evidence="2">ZHUSHIDOU_FW_LH</strain>
        <tissue evidence="2">Leaf</tissue>
    </source>
</reference>